<proteinExistence type="inferred from homology"/>
<dbReference type="GO" id="GO:0005524">
    <property type="term" value="F:ATP binding"/>
    <property type="evidence" value="ECO:0007669"/>
    <property type="project" value="UniProtKB-KW"/>
</dbReference>
<dbReference type="GO" id="GO:0004515">
    <property type="term" value="F:nicotinate-nucleotide adenylyltransferase activity"/>
    <property type="evidence" value="ECO:0007669"/>
    <property type="project" value="UniProtKB-UniRule"/>
</dbReference>
<sequence>MEVGLFFGSFNPIHIGHLIVANVVREYSHLQQVWFVVSPQNPFKEQSSLLNEIDRLRMVELAVEDNFNLRACNAEFSMPKPSYTIDTLVYLQERYPQNHFHLISGSDVLTHFHRWKNYQEILKQAQVLVYPRPNVATGRIREEIKNHPNIRMVPAPLLDISATFIRQCIKDNISIKYLVPDAVAEYIHDRKLYQ</sequence>
<dbReference type="HAMAP" id="MF_00244">
    <property type="entry name" value="NaMN_adenylyltr"/>
    <property type="match status" value="1"/>
</dbReference>
<dbReference type="NCBIfam" id="TIGR00125">
    <property type="entry name" value="cyt_tran_rel"/>
    <property type="match status" value="1"/>
</dbReference>
<dbReference type="PANTHER" id="PTHR39321">
    <property type="entry name" value="NICOTINATE-NUCLEOTIDE ADENYLYLTRANSFERASE-RELATED"/>
    <property type="match status" value="1"/>
</dbReference>
<comment type="function">
    <text evidence="1 11">Catalyzes the reversible adenylation of nicotinate mononucleotide (NaMN) to nicotinic acid adenine dinucleotide (NaAD).</text>
</comment>
<dbReference type="NCBIfam" id="NF000840">
    <property type="entry name" value="PRK00071.1-3"/>
    <property type="match status" value="1"/>
</dbReference>
<keyword evidence="4 11" id="KW-0662">Pyridine nucleotide biosynthesis</keyword>
<evidence type="ECO:0000313" key="13">
    <source>
        <dbReference type="EMBL" id="WKN37156.1"/>
    </source>
</evidence>
<keyword evidence="8 11" id="KW-0067">ATP-binding</keyword>
<evidence type="ECO:0000256" key="10">
    <source>
        <dbReference type="ARBA" id="ARBA00048721"/>
    </source>
</evidence>
<comment type="catalytic activity">
    <reaction evidence="10 11">
        <text>nicotinate beta-D-ribonucleotide + ATP + H(+) = deamido-NAD(+) + diphosphate</text>
        <dbReference type="Rhea" id="RHEA:22860"/>
        <dbReference type="ChEBI" id="CHEBI:15378"/>
        <dbReference type="ChEBI" id="CHEBI:30616"/>
        <dbReference type="ChEBI" id="CHEBI:33019"/>
        <dbReference type="ChEBI" id="CHEBI:57502"/>
        <dbReference type="ChEBI" id="CHEBI:58437"/>
        <dbReference type="EC" id="2.7.7.18"/>
    </reaction>
</comment>
<evidence type="ECO:0000256" key="9">
    <source>
        <dbReference type="ARBA" id="ARBA00023027"/>
    </source>
</evidence>
<reference evidence="13" key="2">
    <citation type="journal article" date="2024" name="Antonie Van Leeuwenhoek">
        <title>Roseihalotalea indica gen. nov., sp. nov., a halophilic Bacteroidetes from mesopelagic Southwest Indian Ocean with higher carbohydrate metabolic potential.</title>
        <authorList>
            <person name="Chen B."/>
            <person name="Zhang M."/>
            <person name="Lin D."/>
            <person name="Ye J."/>
            <person name="Tang K."/>
        </authorList>
    </citation>
    <scope>NUCLEOTIDE SEQUENCE</scope>
    <source>
        <strain evidence="13">TK19036</strain>
    </source>
</reference>
<dbReference type="Pfam" id="PF01467">
    <property type="entry name" value="CTP_transf_like"/>
    <property type="match status" value="1"/>
</dbReference>
<evidence type="ECO:0000259" key="12">
    <source>
        <dbReference type="Pfam" id="PF01467"/>
    </source>
</evidence>
<dbReference type="AlphaFoldDB" id="A0AA49GRT6"/>
<dbReference type="GO" id="GO:0009435">
    <property type="term" value="P:NAD+ biosynthetic process"/>
    <property type="evidence" value="ECO:0007669"/>
    <property type="project" value="UniProtKB-UniRule"/>
</dbReference>
<dbReference type="InterPro" id="IPR004821">
    <property type="entry name" value="Cyt_trans-like"/>
</dbReference>
<reference evidence="13" key="1">
    <citation type="journal article" date="2023" name="Comput. Struct. Biotechnol. J.">
        <title>Discovery of a novel marine Bacteroidetes with a rich repertoire of carbohydrate-active enzymes.</title>
        <authorList>
            <person name="Chen B."/>
            <person name="Liu G."/>
            <person name="Chen Q."/>
            <person name="Wang H."/>
            <person name="Liu L."/>
            <person name="Tang K."/>
        </authorList>
    </citation>
    <scope>NUCLEOTIDE SEQUENCE</scope>
    <source>
        <strain evidence="13">TK19036</strain>
    </source>
</reference>
<dbReference type="InterPro" id="IPR005248">
    <property type="entry name" value="NadD/NMNAT"/>
</dbReference>
<evidence type="ECO:0000256" key="4">
    <source>
        <dbReference type="ARBA" id="ARBA00022642"/>
    </source>
</evidence>
<keyword evidence="5 11" id="KW-0808">Transferase</keyword>
<dbReference type="NCBIfam" id="TIGR00482">
    <property type="entry name" value="nicotinate (nicotinamide) nucleotide adenylyltransferase"/>
    <property type="match status" value="1"/>
</dbReference>
<evidence type="ECO:0000256" key="1">
    <source>
        <dbReference type="ARBA" id="ARBA00002324"/>
    </source>
</evidence>
<comment type="similarity">
    <text evidence="3 11">Belongs to the NadD family.</text>
</comment>
<evidence type="ECO:0000256" key="8">
    <source>
        <dbReference type="ARBA" id="ARBA00022840"/>
    </source>
</evidence>
<comment type="pathway">
    <text evidence="2 11">Cofactor biosynthesis; NAD(+) biosynthesis; deamido-NAD(+) from nicotinate D-ribonucleotide: step 1/1.</text>
</comment>
<accession>A0AA49GRT6</accession>
<evidence type="ECO:0000256" key="7">
    <source>
        <dbReference type="ARBA" id="ARBA00022741"/>
    </source>
</evidence>
<dbReference type="SUPFAM" id="SSF52374">
    <property type="entry name" value="Nucleotidylyl transferase"/>
    <property type="match status" value="1"/>
</dbReference>
<evidence type="ECO:0000256" key="11">
    <source>
        <dbReference type="HAMAP-Rule" id="MF_00244"/>
    </source>
</evidence>
<keyword evidence="7 11" id="KW-0547">Nucleotide-binding</keyword>
<name>A0AA49GRT6_9BACT</name>
<evidence type="ECO:0000256" key="2">
    <source>
        <dbReference type="ARBA" id="ARBA00005019"/>
    </source>
</evidence>
<keyword evidence="6 11" id="KW-0548">Nucleotidyltransferase</keyword>
<dbReference type="InterPro" id="IPR014729">
    <property type="entry name" value="Rossmann-like_a/b/a_fold"/>
</dbReference>
<protein>
    <recommendedName>
        <fullName evidence="11">Probable nicotinate-nucleotide adenylyltransferase</fullName>
        <ecNumber evidence="11">2.7.7.18</ecNumber>
    </recommendedName>
    <alternativeName>
        <fullName evidence="11">Deamido-NAD(+) diphosphorylase</fullName>
    </alternativeName>
    <alternativeName>
        <fullName evidence="11">Deamido-NAD(+) pyrophosphorylase</fullName>
    </alternativeName>
    <alternativeName>
        <fullName evidence="11">Nicotinate mononucleotide adenylyltransferase</fullName>
        <shortName evidence="11">NaMN adenylyltransferase</shortName>
    </alternativeName>
</protein>
<evidence type="ECO:0000256" key="6">
    <source>
        <dbReference type="ARBA" id="ARBA00022695"/>
    </source>
</evidence>
<dbReference type="Gene3D" id="3.40.50.620">
    <property type="entry name" value="HUPs"/>
    <property type="match status" value="1"/>
</dbReference>
<dbReference type="EMBL" id="CP120682">
    <property type="protein sequence ID" value="WKN37156.1"/>
    <property type="molecule type" value="Genomic_DNA"/>
</dbReference>
<organism evidence="13">
    <name type="scientific">Roseihalotalea indica</name>
    <dbReference type="NCBI Taxonomy" id="2867963"/>
    <lineage>
        <taxon>Bacteria</taxon>
        <taxon>Pseudomonadati</taxon>
        <taxon>Bacteroidota</taxon>
        <taxon>Cytophagia</taxon>
        <taxon>Cytophagales</taxon>
        <taxon>Catalimonadaceae</taxon>
        <taxon>Roseihalotalea</taxon>
    </lineage>
</organism>
<gene>
    <name evidence="11 13" type="primary">nadD</name>
    <name evidence="13" type="ORF">K4G66_00350</name>
</gene>
<evidence type="ECO:0000256" key="3">
    <source>
        <dbReference type="ARBA" id="ARBA00009014"/>
    </source>
</evidence>
<keyword evidence="9 11" id="KW-0520">NAD</keyword>
<dbReference type="EC" id="2.7.7.18" evidence="11"/>
<evidence type="ECO:0000256" key="5">
    <source>
        <dbReference type="ARBA" id="ARBA00022679"/>
    </source>
</evidence>
<dbReference type="PANTHER" id="PTHR39321:SF3">
    <property type="entry name" value="PHOSPHOPANTETHEINE ADENYLYLTRANSFERASE"/>
    <property type="match status" value="1"/>
</dbReference>
<feature type="domain" description="Cytidyltransferase-like" evidence="12">
    <location>
        <begin position="5"/>
        <end position="167"/>
    </location>
</feature>
<dbReference type="CDD" id="cd02165">
    <property type="entry name" value="NMNAT"/>
    <property type="match status" value="1"/>
</dbReference>